<dbReference type="Proteomes" id="UP001392318">
    <property type="component" value="Unassembled WGS sequence"/>
</dbReference>
<evidence type="ECO:0000313" key="2">
    <source>
        <dbReference type="Proteomes" id="UP001392318"/>
    </source>
</evidence>
<accession>A0ACC6RN81</accession>
<reference evidence="1" key="1">
    <citation type="submission" date="2024-01" db="EMBL/GenBank/DDBJ databases">
        <title>The diversity of rhizobia nodulating Mimosa spp. in eleven states of Brazil covering several biomes is determined by host plant, location, and edaphic factors.</title>
        <authorList>
            <person name="Rouws L."/>
            <person name="Barauna A."/>
            <person name="Beukes C."/>
            <person name="De Faria S.M."/>
            <person name="Gross E."/>
            <person name="Dos Reis Junior F.B."/>
            <person name="Simon M."/>
            <person name="Maluk M."/>
            <person name="Odee D.W."/>
            <person name="Kenicer G."/>
            <person name="Young J.P.W."/>
            <person name="Reis V.M."/>
            <person name="Zilli J."/>
            <person name="James E.K."/>
        </authorList>
    </citation>
    <scope>NUCLEOTIDE SEQUENCE</scope>
    <source>
        <strain evidence="1">JPY452</strain>
    </source>
</reference>
<keyword evidence="2" id="KW-1185">Reference proteome</keyword>
<dbReference type="EMBL" id="JAYMRU010000016">
    <property type="protein sequence ID" value="MEM5402773.1"/>
    <property type="molecule type" value="Genomic_DNA"/>
</dbReference>
<protein>
    <submittedName>
        <fullName evidence="1">Uncharacterized protein</fullName>
    </submittedName>
</protein>
<sequence length="48" mass="5259">MHALREHFNIYREALFAVRGGELVQDIGQVKRNGASLASTCPSAILAF</sequence>
<comment type="caution">
    <text evidence="1">The sequence shown here is derived from an EMBL/GenBank/DDBJ whole genome shotgun (WGS) entry which is preliminary data.</text>
</comment>
<proteinExistence type="predicted"/>
<gene>
    <name evidence="1" type="ORF">VSR83_22165</name>
</gene>
<evidence type="ECO:0000313" key="1">
    <source>
        <dbReference type="EMBL" id="MEM5402773.1"/>
    </source>
</evidence>
<name>A0ACC6RN81_9BURK</name>
<organism evidence="1 2">
    <name type="scientific">Paraburkholderia unamae</name>
    <dbReference type="NCBI Taxonomy" id="219649"/>
    <lineage>
        <taxon>Bacteria</taxon>
        <taxon>Pseudomonadati</taxon>
        <taxon>Pseudomonadota</taxon>
        <taxon>Betaproteobacteria</taxon>
        <taxon>Burkholderiales</taxon>
        <taxon>Burkholderiaceae</taxon>
        <taxon>Paraburkholderia</taxon>
    </lineage>
</organism>